<sequence>MSMLFSGVEPSSTPRYRSQGALKSTAATPSRATPPALARSDHVARSLSLSETIDIQTHADTTASTSPEIKKQAEQLGRWLLVALEKDIASQPIGQPMEPVILKDVSQDVAVELLHTELDQEIYNSIRKIKRDYFVEGRSIIFYTTPKPHHEAGMHFMMRIRDSVMENYWENKAVRTLLRGLATASKDGILQPDGALYKLGTEWPAVVIEVANTQTYKSVQTKVAKWFSFSEGKVKVVLVLNYTNKKDTITNPSCTFEVFRRDGTEIQSAGKYIIIPDAHETSDADLSCDMFPSIPFTDIFGDETPETLKNDNIVLDLKILQDLVNLTIQESLLLEESLTGRKRIREDDNQRGRDESLRKRG</sequence>
<dbReference type="VEuPathDB" id="FungiDB:BD410DRAFT_624485"/>
<feature type="compositionally biased region" description="Low complexity" evidence="1">
    <location>
        <begin position="24"/>
        <end position="38"/>
    </location>
</feature>
<keyword evidence="3" id="KW-1185">Reference proteome</keyword>
<dbReference type="EMBL" id="ML170244">
    <property type="protein sequence ID" value="TDL16404.1"/>
    <property type="molecule type" value="Genomic_DNA"/>
</dbReference>
<reference evidence="2 3" key="1">
    <citation type="submission" date="2018-06" db="EMBL/GenBank/DDBJ databases">
        <title>A transcriptomic atlas of mushroom development highlights an independent origin of complex multicellularity.</title>
        <authorList>
            <consortium name="DOE Joint Genome Institute"/>
            <person name="Krizsan K."/>
            <person name="Almasi E."/>
            <person name="Merenyi Z."/>
            <person name="Sahu N."/>
            <person name="Viragh M."/>
            <person name="Koszo T."/>
            <person name="Mondo S."/>
            <person name="Kiss B."/>
            <person name="Balint B."/>
            <person name="Kues U."/>
            <person name="Barry K."/>
            <person name="Hegedus J.C."/>
            <person name="Henrissat B."/>
            <person name="Johnson J."/>
            <person name="Lipzen A."/>
            <person name="Ohm R."/>
            <person name="Nagy I."/>
            <person name="Pangilinan J."/>
            <person name="Yan J."/>
            <person name="Xiong Y."/>
            <person name="Grigoriev I.V."/>
            <person name="Hibbett D.S."/>
            <person name="Nagy L.G."/>
        </authorList>
    </citation>
    <scope>NUCLEOTIDE SEQUENCE [LARGE SCALE GENOMIC DNA]</scope>
    <source>
        <strain evidence="2 3">SZMC22713</strain>
    </source>
</reference>
<evidence type="ECO:0000313" key="3">
    <source>
        <dbReference type="Proteomes" id="UP000294933"/>
    </source>
</evidence>
<feature type="region of interest" description="Disordered" evidence="1">
    <location>
        <begin position="1"/>
        <end position="39"/>
    </location>
</feature>
<dbReference type="Proteomes" id="UP000294933">
    <property type="component" value="Unassembled WGS sequence"/>
</dbReference>
<protein>
    <recommendedName>
        <fullName evidence="4">Restriction endonuclease domain-containing protein</fullName>
    </recommendedName>
</protein>
<gene>
    <name evidence="2" type="ORF">BD410DRAFT_624485</name>
</gene>
<evidence type="ECO:0000256" key="1">
    <source>
        <dbReference type="SAM" id="MobiDB-lite"/>
    </source>
</evidence>
<dbReference type="AlphaFoldDB" id="A0A4Y7PLU4"/>
<evidence type="ECO:0000313" key="2">
    <source>
        <dbReference type="EMBL" id="TDL16404.1"/>
    </source>
</evidence>
<proteinExistence type="predicted"/>
<organism evidence="2 3">
    <name type="scientific">Rickenella mellea</name>
    <dbReference type="NCBI Taxonomy" id="50990"/>
    <lineage>
        <taxon>Eukaryota</taxon>
        <taxon>Fungi</taxon>
        <taxon>Dikarya</taxon>
        <taxon>Basidiomycota</taxon>
        <taxon>Agaricomycotina</taxon>
        <taxon>Agaricomycetes</taxon>
        <taxon>Hymenochaetales</taxon>
        <taxon>Rickenellaceae</taxon>
        <taxon>Rickenella</taxon>
    </lineage>
</organism>
<dbReference type="OrthoDB" id="76567at2759"/>
<name>A0A4Y7PLU4_9AGAM</name>
<accession>A0A4Y7PLU4</accession>
<evidence type="ECO:0008006" key="4">
    <source>
        <dbReference type="Google" id="ProtNLM"/>
    </source>
</evidence>